<feature type="active site" description="Proton donor" evidence="8">
    <location>
        <position position="41"/>
    </location>
</feature>
<keyword evidence="4 8" id="KW-0547">Nucleotide-binding</keyword>
<comment type="catalytic activity">
    <reaction evidence="8 10">
        <text>IMP + L-aspartate + GTP = N(6)-(1,2-dicarboxyethyl)-AMP + GDP + phosphate + 2 H(+)</text>
        <dbReference type="Rhea" id="RHEA:15753"/>
        <dbReference type="ChEBI" id="CHEBI:15378"/>
        <dbReference type="ChEBI" id="CHEBI:29991"/>
        <dbReference type="ChEBI" id="CHEBI:37565"/>
        <dbReference type="ChEBI" id="CHEBI:43474"/>
        <dbReference type="ChEBI" id="CHEBI:57567"/>
        <dbReference type="ChEBI" id="CHEBI:58053"/>
        <dbReference type="ChEBI" id="CHEBI:58189"/>
        <dbReference type="EC" id="6.3.4.4"/>
    </reaction>
</comment>
<gene>
    <name evidence="8 11" type="primary">purA</name>
    <name evidence="11" type="ORF">BN85300280</name>
</gene>
<feature type="active site" description="Proton acceptor" evidence="8">
    <location>
        <position position="13"/>
    </location>
</feature>
<comment type="cofactor">
    <cofactor evidence="8">
        <name>Mg(2+)</name>
        <dbReference type="ChEBI" id="CHEBI:18420"/>
    </cofactor>
    <text evidence="8">Binds 1 Mg(2+) ion per subunit.</text>
</comment>
<dbReference type="PROSITE" id="PS01266">
    <property type="entry name" value="ADENYLOSUCCIN_SYN_1"/>
    <property type="match status" value="1"/>
</dbReference>
<feature type="binding site" evidence="8">
    <location>
        <position position="299"/>
    </location>
    <ligand>
        <name>GTP</name>
        <dbReference type="ChEBI" id="CHEBI:37565"/>
    </ligand>
</feature>
<evidence type="ECO:0000256" key="7">
    <source>
        <dbReference type="ARBA" id="ARBA00023134"/>
    </source>
</evidence>
<dbReference type="InterPro" id="IPR042110">
    <property type="entry name" value="Adenylosuccinate_synth_dom2"/>
</dbReference>
<dbReference type="EMBL" id="FO681348">
    <property type="protein sequence ID" value="CCV65049.1"/>
    <property type="molecule type" value="Genomic_DNA"/>
</dbReference>
<dbReference type="GO" id="GO:0004019">
    <property type="term" value="F:adenylosuccinate synthase activity"/>
    <property type="evidence" value="ECO:0007669"/>
    <property type="project" value="UniProtKB-UniRule"/>
</dbReference>
<dbReference type="InterPro" id="IPR018220">
    <property type="entry name" value="Adenylosuccin_syn_GTP-bd"/>
</dbReference>
<keyword evidence="5 8" id="KW-0658">Purine biosynthesis</keyword>
<dbReference type="Gene3D" id="1.10.300.10">
    <property type="entry name" value="Adenylosuccinate Synthetase, subunit A, domain 2"/>
    <property type="match status" value="1"/>
</dbReference>
<dbReference type="FunFam" id="3.90.170.10:FF:000001">
    <property type="entry name" value="Adenylosuccinate synthetase"/>
    <property type="match status" value="1"/>
</dbReference>
<feature type="binding site" evidence="8">
    <location>
        <begin position="40"/>
        <end position="42"/>
    </location>
    <ligand>
        <name>GTP</name>
        <dbReference type="ChEBI" id="CHEBI:37565"/>
    </ligand>
</feature>
<feature type="binding site" description="in other chain" evidence="8">
    <location>
        <begin position="38"/>
        <end position="41"/>
    </location>
    <ligand>
        <name>IMP</name>
        <dbReference type="ChEBI" id="CHEBI:58053"/>
        <note>ligand shared between dimeric partners</note>
    </ligand>
</feature>
<keyword evidence="7 8" id="KW-0342">GTP-binding</keyword>
<dbReference type="EC" id="6.3.4.4" evidence="8 10"/>
<evidence type="ECO:0000313" key="11">
    <source>
        <dbReference type="EMBL" id="CCV65049.1"/>
    </source>
</evidence>
<dbReference type="GO" id="GO:0044208">
    <property type="term" value="P:'de novo' AMP biosynthetic process"/>
    <property type="evidence" value="ECO:0007669"/>
    <property type="project" value="UniProtKB-UniRule"/>
</dbReference>
<evidence type="ECO:0000256" key="1">
    <source>
        <dbReference type="ARBA" id="ARBA00011738"/>
    </source>
</evidence>
<feature type="binding site" evidence="8">
    <location>
        <begin position="325"/>
        <end position="327"/>
    </location>
    <ligand>
        <name>GTP</name>
        <dbReference type="ChEBI" id="CHEBI:37565"/>
    </ligand>
</feature>
<organism evidence="11 12">
    <name type="scientific">Acholeplasma brassicae</name>
    <dbReference type="NCBI Taxonomy" id="61635"/>
    <lineage>
        <taxon>Bacteria</taxon>
        <taxon>Bacillati</taxon>
        <taxon>Mycoplasmatota</taxon>
        <taxon>Mollicutes</taxon>
        <taxon>Acholeplasmatales</taxon>
        <taxon>Acholeplasmataceae</taxon>
        <taxon>Acholeplasma</taxon>
    </lineage>
</organism>
<dbReference type="SMART" id="SM00788">
    <property type="entry name" value="Adenylsucc_synt"/>
    <property type="match status" value="1"/>
</dbReference>
<dbReference type="NCBIfam" id="TIGR00184">
    <property type="entry name" value="purA"/>
    <property type="match status" value="1"/>
</dbReference>
<comment type="pathway">
    <text evidence="8 10">Purine metabolism; AMP biosynthesis via de novo pathway; AMP from IMP: step 1/2.</text>
</comment>
<dbReference type="GO" id="GO:0005525">
    <property type="term" value="F:GTP binding"/>
    <property type="evidence" value="ECO:0007669"/>
    <property type="project" value="UniProtKB-UniRule"/>
</dbReference>
<evidence type="ECO:0000256" key="6">
    <source>
        <dbReference type="ARBA" id="ARBA00022842"/>
    </source>
</evidence>
<feature type="binding site" evidence="8">
    <location>
        <position position="40"/>
    </location>
    <ligand>
        <name>Mg(2+)</name>
        <dbReference type="ChEBI" id="CHEBI:18420"/>
    </ligand>
</feature>
<dbReference type="OrthoDB" id="9807553at2"/>
<keyword evidence="3 8" id="KW-0479">Metal-binding</keyword>
<feature type="binding site" evidence="8">
    <location>
        <position position="138"/>
    </location>
    <ligand>
        <name>IMP</name>
        <dbReference type="ChEBI" id="CHEBI:58053"/>
        <note>ligand shared between dimeric partners</note>
    </ligand>
</feature>
<sequence length="422" mass="47224">MKRLVVFGTQWGDEGKGKITDFLAQRSDVVVRYQGGNNAGHTIVLDGVKFALHTIPSGILSPHIHNVLANGMVINPKGLLEEMKKLEGREYHMHISDRAHVILPYHLLLDGARENKLKQKIGTTKKGIGPAYTDKAERSGIRMCEFINPELFLKRLEEVIPYKNEQLKNFGLEPLSVQDVYFEYKAYAEALKPYVCNTSLLLNNYVKEGKKLLFEGAQGSLLCLDHGTYPFVTSSSPTAASVPINTGLAPWLIEGAVGVTKAYTTRVGEGPLPTELFDEIGERIVERGHEYGTTTGRRRRVGWLDLMIIKHAALSSGLSSIALTLLDVLSGFDELKVCVSYRLEGKELKDIPTDINDLKRVEPIYQTLPGWQEEITHVTSFDELPKNAQDYLLFIEEQVGVPVDIFSVGPDRKQTIFRKNIF</sequence>
<comment type="subunit">
    <text evidence="1 8">Homodimer.</text>
</comment>
<feature type="binding site" description="in other chain" evidence="8">
    <location>
        <position position="218"/>
    </location>
    <ligand>
        <name>IMP</name>
        <dbReference type="ChEBI" id="CHEBI:58053"/>
        <note>ligand shared between dimeric partners</note>
    </ligand>
</feature>
<feature type="binding site" description="in other chain" evidence="8">
    <location>
        <position position="124"/>
    </location>
    <ligand>
        <name>IMP</name>
        <dbReference type="ChEBI" id="CHEBI:58053"/>
        <note>ligand shared between dimeric partners</note>
    </ligand>
</feature>
<dbReference type="HOGENOM" id="CLU_029848_0_0_14"/>
<protein>
    <recommendedName>
        <fullName evidence="8 10">Adenylosuccinate synthetase</fullName>
        <shortName evidence="8">AMPSase</shortName>
        <shortName evidence="8">AdSS</shortName>
        <ecNumber evidence="8 10">6.3.4.4</ecNumber>
    </recommendedName>
    <alternativeName>
        <fullName evidence="8">IMP--aspartate ligase</fullName>
    </alternativeName>
</protein>
<evidence type="ECO:0000256" key="10">
    <source>
        <dbReference type="RuleBase" id="RU000520"/>
    </source>
</evidence>
<keyword evidence="8" id="KW-0963">Cytoplasm</keyword>
<dbReference type="RefSeq" id="WP_030003923.1">
    <property type="nucleotide sequence ID" value="NC_022549.1"/>
</dbReference>
<keyword evidence="6 8" id="KW-0460">Magnesium</keyword>
<evidence type="ECO:0000256" key="2">
    <source>
        <dbReference type="ARBA" id="ARBA00022598"/>
    </source>
</evidence>
<evidence type="ECO:0000256" key="8">
    <source>
        <dbReference type="HAMAP-Rule" id="MF_00011"/>
    </source>
</evidence>
<evidence type="ECO:0000313" key="12">
    <source>
        <dbReference type="Proteomes" id="UP000032737"/>
    </source>
</evidence>
<feature type="binding site" description="in other chain" evidence="8">
    <location>
        <position position="233"/>
    </location>
    <ligand>
        <name>IMP</name>
        <dbReference type="ChEBI" id="CHEBI:58053"/>
        <note>ligand shared between dimeric partners</note>
    </ligand>
</feature>
<dbReference type="Gene3D" id="3.90.170.10">
    <property type="entry name" value="Adenylosuccinate Synthetase, subunit A, domain 3"/>
    <property type="match status" value="1"/>
</dbReference>
<dbReference type="InterPro" id="IPR027417">
    <property type="entry name" value="P-loop_NTPase"/>
</dbReference>
<dbReference type="STRING" id="61635.BN85300280"/>
<proteinExistence type="inferred from homology"/>
<reference evidence="11 12" key="1">
    <citation type="journal article" date="2013" name="J. Mol. Microbiol. Biotechnol.">
        <title>Analysis of the Complete Genomes of Acholeplasma brassicae , A. palmae and A. laidlawii and Their Comparison to the Obligate Parasites from ' Candidatus Phytoplasma'.</title>
        <authorList>
            <person name="Kube M."/>
            <person name="Siewert C."/>
            <person name="Migdoll A.M."/>
            <person name="Duduk B."/>
            <person name="Holz S."/>
            <person name="Rabus R."/>
            <person name="Seemuller E."/>
            <person name="Mitrovic J."/>
            <person name="Muller I."/>
            <person name="Buttner C."/>
            <person name="Reinhardt R."/>
        </authorList>
    </citation>
    <scope>NUCLEOTIDE SEQUENCE [LARGE SCALE GENOMIC DNA]</scope>
    <source>
        <strain evidence="12">0502</strain>
    </source>
</reference>
<dbReference type="HAMAP" id="MF_00011">
    <property type="entry name" value="Adenylosucc_synth"/>
    <property type="match status" value="1"/>
</dbReference>
<comment type="subcellular location">
    <subcellularLocation>
        <location evidence="8">Cytoplasm</location>
    </subcellularLocation>
</comment>
<dbReference type="Pfam" id="PF00709">
    <property type="entry name" value="Adenylsucc_synt"/>
    <property type="match status" value="1"/>
</dbReference>
<dbReference type="NCBIfam" id="NF002223">
    <property type="entry name" value="PRK01117.1"/>
    <property type="match status" value="1"/>
</dbReference>
<comment type="similarity">
    <text evidence="8 10">Belongs to the adenylosuccinate synthetase family.</text>
</comment>
<feature type="binding site" evidence="8">
    <location>
        <begin position="407"/>
        <end position="409"/>
    </location>
    <ligand>
        <name>GTP</name>
        <dbReference type="ChEBI" id="CHEBI:37565"/>
    </ligand>
</feature>
<accession>U4KSI7</accession>
<evidence type="ECO:0000256" key="5">
    <source>
        <dbReference type="ARBA" id="ARBA00022755"/>
    </source>
</evidence>
<evidence type="ECO:0000256" key="9">
    <source>
        <dbReference type="PROSITE-ProRule" id="PRU10134"/>
    </source>
</evidence>
<dbReference type="CDD" id="cd03108">
    <property type="entry name" value="AdSS"/>
    <property type="match status" value="1"/>
</dbReference>
<dbReference type="PANTHER" id="PTHR11846">
    <property type="entry name" value="ADENYLOSUCCINATE SYNTHETASE"/>
    <property type="match status" value="1"/>
</dbReference>
<feature type="binding site" evidence="8">
    <location>
        <position position="13"/>
    </location>
    <ligand>
        <name>Mg(2+)</name>
        <dbReference type="ChEBI" id="CHEBI:18420"/>
    </ligand>
</feature>
<feature type="binding site" evidence="8">
    <location>
        <begin position="12"/>
        <end position="18"/>
    </location>
    <ligand>
        <name>GTP</name>
        <dbReference type="ChEBI" id="CHEBI:37565"/>
    </ligand>
</feature>
<feature type="binding site" description="in other chain" evidence="8">
    <location>
        <begin position="13"/>
        <end position="16"/>
    </location>
    <ligand>
        <name>IMP</name>
        <dbReference type="ChEBI" id="CHEBI:58053"/>
        <note>ligand shared between dimeric partners</note>
    </ligand>
</feature>
<keyword evidence="2 8" id="KW-0436">Ligase</keyword>
<dbReference type="InterPro" id="IPR033128">
    <property type="entry name" value="Adenylosuccin_syn_Lys_AS"/>
</dbReference>
<feature type="binding site" evidence="8">
    <location>
        <begin position="293"/>
        <end position="299"/>
    </location>
    <ligand>
        <name>substrate</name>
    </ligand>
</feature>
<dbReference type="Proteomes" id="UP000032737">
    <property type="component" value="Chromosome"/>
</dbReference>
<dbReference type="KEGG" id="abra:BN85300280"/>
<evidence type="ECO:0000256" key="3">
    <source>
        <dbReference type="ARBA" id="ARBA00022723"/>
    </source>
</evidence>
<dbReference type="UniPathway" id="UPA00075">
    <property type="reaction ID" value="UER00335"/>
</dbReference>
<dbReference type="GO" id="GO:0000287">
    <property type="term" value="F:magnesium ion binding"/>
    <property type="evidence" value="ECO:0007669"/>
    <property type="project" value="UniProtKB-UniRule"/>
</dbReference>
<dbReference type="GO" id="GO:0046040">
    <property type="term" value="P:IMP metabolic process"/>
    <property type="evidence" value="ECO:0007669"/>
    <property type="project" value="TreeGrafter"/>
</dbReference>
<dbReference type="GO" id="GO:0005737">
    <property type="term" value="C:cytoplasm"/>
    <property type="evidence" value="ECO:0007669"/>
    <property type="project" value="UniProtKB-SubCell"/>
</dbReference>
<name>U4KSI7_9MOLU</name>
<dbReference type="PROSITE" id="PS00513">
    <property type="entry name" value="ADENYLOSUCCIN_SYN_2"/>
    <property type="match status" value="1"/>
</dbReference>
<dbReference type="AlphaFoldDB" id="U4KSI7"/>
<feature type="binding site" description="in other chain" evidence="8">
    <location>
        <position position="297"/>
    </location>
    <ligand>
        <name>IMP</name>
        <dbReference type="ChEBI" id="CHEBI:58053"/>
        <note>ligand shared between dimeric partners</note>
    </ligand>
</feature>
<evidence type="ECO:0000256" key="4">
    <source>
        <dbReference type="ARBA" id="ARBA00022741"/>
    </source>
</evidence>
<comment type="function">
    <text evidence="8">Plays an important role in the de novo pathway of purine nucleotide biosynthesis. Catalyzes the first committed step in the biosynthesis of AMP from IMP.</text>
</comment>
<dbReference type="Gene3D" id="3.40.440.10">
    <property type="entry name" value="Adenylosuccinate Synthetase, subunit A, domain 1"/>
    <property type="match status" value="1"/>
</dbReference>
<dbReference type="InterPro" id="IPR042109">
    <property type="entry name" value="Adenylosuccinate_synth_dom1"/>
</dbReference>
<dbReference type="FunFam" id="1.10.300.10:FF:000001">
    <property type="entry name" value="Adenylosuccinate synthetase"/>
    <property type="match status" value="1"/>
</dbReference>
<dbReference type="SUPFAM" id="SSF52540">
    <property type="entry name" value="P-loop containing nucleoside triphosphate hydrolases"/>
    <property type="match status" value="1"/>
</dbReference>
<dbReference type="InterPro" id="IPR042111">
    <property type="entry name" value="Adenylosuccinate_synth_dom3"/>
</dbReference>
<keyword evidence="12" id="KW-1185">Reference proteome</keyword>
<dbReference type="PANTHER" id="PTHR11846:SF0">
    <property type="entry name" value="ADENYLOSUCCINATE SYNTHETASE"/>
    <property type="match status" value="1"/>
</dbReference>
<dbReference type="InterPro" id="IPR001114">
    <property type="entry name" value="Adenylosuccinate_synthetase"/>
</dbReference>
<feature type="active site" evidence="9">
    <location>
        <position position="135"/>
    </location>
</feature>